<keyword evidence="3" id="KW-1185">Reference proteome</keyword>
<reference evidence="2 3" key="1">
    <citation type="submission" date="2016-06" db="EMBL/GenBank/DDBJ databases">
        <authorList>
            <person name="Kjaerup R.B."/>
            <person name="Dalgaard T.S."/>
            <person name="Juul-Madsen H.R."/>
        </authorList>
    </citation>
    <scope>NUCLEOTIDE SEQUENCE [LARGE SCALE GENOMIC DNA]</scope>
    <source>
        <strain evidence="2">3</strain>
    </source>
</reference>
<dbReference type="AlphaFoldDB" id="A0A1A8XX77"/>
<organism evidence="2 3">
    <name type="scientific">Candidatus Accumulibacter aalborgensis</name>
    <dbReference type="NCBI Taxonomy" id="1860102"/>
    <lineage>
        <taxon>Bacteria</taxon>
        <taxon>Pseudomonadati</taxon>
        <taxon>Pseudomonadota</taxon>
        <taxon>Betaproteobacteria</taxon>
        <taxon>Candidatus Accumulibacter</taxon>
    </lineage>
</organism>
<feature type="compositionally biased region" description="Low complexity" evidence="1">
    <location>
        <begin position="167"/>
        <end position="176"/>
    </location>
</feature>
<proteinExistence type="predicted"/>
<dbReference type="EMBL" id="FLQX01000147">
    <property type="protein sequence ID" value="SBT09326.1"/>
    <property type="molecule type" value="Genomic_DNA"/>
</dbReference>
<evidence type="ECO:0000313" key="3">
    <source>
        <dbReference type="Proteomes" id="UP000199169"/>
    </source>
</evidence>
<gene>
    <name evidence="2" type="ORF">ACCAA_680044</name>
</gene>
<dbReference type="STRING" id="1860102.ACCAA_680044"/>
<evidence type="ECO:0000256" key="1">
    <source>
        <dbReference type="SAM" id="MobiDB-lite"/>
    </source>
</evidence>
<accession>A0A1A8XX77</accession>
<evidence type="ECO:0008006" key="4">
    <source>
        <dbReference type="Google" id="ProtNLM"/>
    </source>
</evidence>
<dbReference type="Proteomes" id="UP000199169">
    <property type="component" value="Unassembled WGS sequence"/>
</dbReference>
<protein>
    <recommendedName>
        <fullName evidence="4">Transposase</fullName>
    </recommendedName>
</protein>
<name>A0A1A8XX77_9PROT</name>
<sequence length="176" mass="18586">MNDSGSYALQGPRPAARGHCANNCMRIASVPLVTPGEWSKPPPIWPTTFFRDCRFASGCCRFRSGCAFSLEHDPTIETLALRVFVSVVEQALCRACPAAGSDSRIGARLPSSTRFGALLNPHEHFHCLVIEGVFEATASGAATFHGRGAACCAPTQRSAGQGPPPSAARADPARCT</sequence>
<evidence type="ECO:0000313" key="2">
    <source>
        <dbReference type="EMBL" id="SBT09326.1"/>
    </source>
</evidence>
<feature type="region of interest" description="Disordered" evidence="1">
    <location>
        <begin position="154"/>
        <end position="176"/>
    </location>
</feature>